<organism evidence="2 3">
    <name type="scientific">Candidatus Desulfobacillus denitrificans</name>
    <dbReference type="NCBI Taxonomy" id="2608985"/>
    <lineage>
        <taxon>Bacteria</taxon>
        <taxon>Pseudomonadati</taxon>
        <taxon>Pseudomonadota</taxon>
        <taxon>Betaproteobacteria</taxon>
        <taxon>Candidatus Desulfobacillus</taxon>
    </lineage>
</organism>
<reference evidence="2" key="1">
    <citation type="journal article" name="DNA Res.">
        <title>The physiological potential of anammox bacteria as revealed by their core genome structure.</title>
        <authorList>
            <person name="Okubo T."/>
            <person name="Toyoda A."/>
            <person name="Fukuhara K."/>
            <person name="Uchiyama I."/>
            <person name="Harigaya Y."/>
            <person name="Kuroiwa M."/>
            <person name="Suzuki T."/>
            <person name="Murakami Y."/>
            <person name="Suwa Y."/>
            <person name="Takami H."/>
        </authorList>
    </citation>
    <scope>NUCLEOTIDE SEQUENCE</scope>
    <source>
        <strain evidence="2">317325-3</strain>
    </source>
</reference>
<sequence>MQARQLPAIRGWNWIVGGFRLFRKNPALLTFLVFGYWLALIFLNLVPFLGVVLAPLCVPALSVGVMNGCRELERDAGNGFGLLFSGFGKNRNTLLVLGAAYLLGSLGVFAASALVDGGTLFGIMMAGQTPPDELLESDQLLHGLQITLILMVPMLMAFWFAPMLAAWDDLSVLKALFFSFVACLRNWRPFLMYGLGVALISAILPGIVLGIASALSPGLVRMTAVAMSLPLLFVFVPSLFASFYLSYRDVFVRSAEPADA</sequence>
<evidence type="ECO:0000313" key="3">
    <source>
        <dbReference type="Proteomes" id="UP000662914"/>
    </source>
</evidence>
<feature type="transmembrane region" description="Helical" evidence="1">
    <location>
        <begin position="224"/>
        <end position="247"/>
    </location>
</feature>
<evidence type="ECO:0000313" key="2">
    <source>
        <dbReference type="EMBL" id="BBO19448.1"/>
    </source>
</evidence>
<dbReference type="InterPro" id="IPR047798">
    <property type="entry name" value="BPSS1780-like"/>
</dbReference>
<keyword evidence="1" id="KW-0812">Transmembrane</keyword>
<gene>
    <name evidence="2" type="ORF">DSYM_01470</name>
</gene>
<dbReference type="NCBIfam" id="NF041043">
    <property type="entry name" value="BPSS1780_fam"/>
    <property type="match status" value="1"/>
</dbReference>
<dbReference type="KEGG" id="ddz:DSYM_01470"/>
<evidence type="ECO:0008006" key="4">
    <source>
        <dbReference type="Google" id="ProtNLM"/>
    </source>
</evidence>
<accession>A0A809QY28</accession>
<feature type="transmembrane region" description="Helical" evidence="1">
    <location>
        <begin position="193"/>
        <end position="212"/>
    </location>
</feature>
<feature type="transmembrane region" description="Helical" evidence="1">
    <location>
        <begin position="27"/>
        <end position="46"/>
    </location>
</feature>
<feature type="transmembrane region" description="Helical" evidence="1">
    <location>
        <begin position="52"/>
        <end position="72"/>
    </location>
</feature>
<protein>
    <recommendedName>
        <fullName evidence="4">Transmembrane protein</fullName>
    </recommendedName>
</protein>
<name>A0A809QY28_9PROT</name>
<dbReference type="EMBL" id="AP021857">
    <property type="protein sequence ID" value="BBO19448.1"/>
    <property type="molecule type" value="Genomic_DNA"/>
</dbReference>
<keyword evidence="1" id="KW-0472">Membrane</keyword>
<dbReference type="AlphaFoldDB" id="A0A809QY28"/>
<feature type="transmembrane region" description="Helical" evidence="1">
    <location>
        <begin position="93"/>
        <end position="115"/>
    </location>
</feature>
<keyword evidence="1" id="KW-1133">Transmembrane helix</keyword>
<dbReference type="Proteomes" id="UP000662914">
    <property type="component" value="Chromosome"/>
</dbReference>
<proteinExistence type="predicted"/>
<feature type="transmembrane region" description="Helical" evidence="1">
    <location>
        <begin position="140"/>
        <end position="161"/>
    </location>
</feature>
<evidence type="ECO:0000256" key="1">
    <source>
        <dbReference type="SAM" id="Phobius"/>
    </source>
</evidence>